<dbReference type="AlphaFoldDB" id="A0ABD3M6H0"/>
<organism evidence="2 3">
    <name type="scientific">Discostella pseudostelligera</name>
    <dbReference type="NCBI Taxonomy" id="259834"/>
    <lineage>
        <taxon>Eukaryota</taxon>
        <taxon>Sar</taxon>
        <taxon>Stramenopiles</taxon>
        <taxon>Ochrophyta</taxon>
        <taxon>Bacillariophyta</taxon>
        <taxon>Coscinodiscophyceae</taxon>
        <taxon>Thalassiosirophycidae</taxon>
        <taxon>Stephanodiscales</taxon>
        <taxon>Stephanodiscaceae</taxon>
        <taxon>Discostella</taxon>
    </lineage>
</organism>
<keyword evidence="3" id="KW-1185">Reference proteome</keyword>
<feature type="region of interest" description="Disordered" evidence="1">
    <location>
        <begin position="139"/>
        <end position="161"/>
    </location>
</feature>
<feature type="region of interest" description="Disordered" evidence="1">
    <location>
        <begin position="292"/>
        <end position="322"/>
    </location>
</feature>
<gene>
    <name evidence="2" type="ORF">ACHAWU_002356</name>
</gene>
<feature type="compositionally biased region" description="Basic and acidic residues" evidence="1">
    <location>
        <begin position="148"/>
        <end position="161"/>
    </location>
</feature>
<feature type="region of interest" description="Disordered" evidence="1">
    <location>
        <begin position="588"/>
        <end position="615"/>
    </location>
</feature>
<feature type="compositionally biased region" description="Basic and acidic residues" evidence="1">
    <location>
        <begin position="376"/>
        <end position="386"/>
    </location>
</feature>
<evidence type="ECO:0000313" key="2">
    <source>
        <dbReference type="EMBL" id="KAL3759343.1"/>
    </source>
</evidence>
<feature type="compositionally biased region" description="Low complexity" evidence="1">
    <location>
        <begin position="179"/>
        <end position="194"/>
    </location>
</feature>
<evidence type="ECO:0000256" key="1">
    <source>
        <dbReference type="SAM" id="MobiDB-lite"/>
    </source>
</evidence>
<evidence type="ECO:0000313" key="3">
    <source>
        <dbReference type="Proteomes" id="UP001530293"/>
    </source>
</evidence>
<protein>
    <recommendedName>
        <fullName evidence="4">Zinc finger PHD-type domain-containing protein</fullName>
    </recommendedName>
</protein>
<comment type="caution">
    <text evidence="2">The sequence shown here is derived from an EMBL/GenBank/DDBJ whole genome shotgun (WGS) entry which is preliminary data.</text>
</comment>
<feature type="compositionally biased region" description="Basic and acidic residues" evidence="1">
    <location>
        <begin position="919"/>
        <end position="931"/>
    </location>
</feature>
<evidence type="ECO:0008006" key="4">
    <source>
        <dbReference type="Google" id="ProtNLM"/>
    </source>
</evidence>
<dbReference type="EMBL" id="JALLBG020000201">
    <property type="protein sequence ID" value="KAL3759343.1"/>
    <property type="molecule type" value="Genomic_DNA"/>
</dbReference>
<feature type="compositionally biased region" description="Basic residues" evidence="1">
    <location>
        <begin position="387"/>
        <end position="397"/>
    </location>
</feature>
<name>A0ABD3M6H0_9STRA</name>
<feature type="region of interest" description="Disordered" evidence="1">
    <location>
        <begin position="895"/>
        <end position="931"/>
    </location>
</feature>
<feature type="region of interest" description="Disordered" evidence="1">
    <location>
        <begin position="179"/>
        <end position="200"/>
    </location>
</feature>
<dbReference type="Proteomes" id="UP001530293">
    <property type="component" value="Unassembled WGS sequence"/>
</dbReference>
<reference evidence="2 3" key="1">
    <citation type="submission" date="2024-10" db="EMBL/GenBank/DDBJ databases">
        <title>Updated reference genomes for cyclostephanoid diatoms.</title>
        <authorList>
            <person name="Roberts W.R."/>
            <person name="Alverson A.J."/>
        </authorList>
    </citation>
    <scope>NUCLEOTIDE SEQUENCE [LARGE SCALE GENOMIC DNA]</scope>
    <source>
        <strain evidence="2 3">AJA232-27</strain>
    </source>
</reference>
<sequence length="980" mass="110574">MRTDNEEDYLNLLNGGGGGGSPQHRAPRQQHAHHHFSGGGSGVPTHLLLTPGLRTMEPQYTAALEYEELRRRYQLEVQQELNLCRRLMEEQQHQLLSESEYRSNLQRLHDIHEMQAQQEQQQGLSQLLARNPQLLELQQYQQQQQQQQREREQQQKQREAQRDDTLMAYLREDFLLQQRQHQMQQQQQQQLQEQLSHDSRQREQEELLAALQACGNLNSVLPADLAALVSSLRPSEIVARPHPTTSMESPMRPEPPPALDSSHAYVEHFLDTSARQLSDYIPGFKDYARRRQTEEVQVDSTRPRSRGGVIELDGNDAPLPAAQDPPQLPKTTAILSPEPPHITVAATNGVESESSKKPIDTGDNNLSVEVVMHKPTKSDPPTDKKTKAALKKKKSTSNKKERAVVAKGTKAKKSSITARKIGKKALVNNKQGIDGKKLSIRERRAIGFLGSRGTINAKTNGADEIPEREKGAMPKLALQRKLGKAADIVLNFHRCTVSDDEVHIAKAWSNNRPSGTSSSPPILPEDVPFISQGMKFNLPSLPIEPELTELEMAEMSLTISEPADVDVAADTTMRSSNGVKRILKARRPGTDNWWPSNDSIRKERQQHYNTQDDEDSDVEVEVDEDSETGVCLVRAGVKAAEERLATSNEPGVLEKLPHCKLYDEYCKEKKQNDITPMFCCQTTEIFPSDVMVCCSVCSTWRHAQCGGHYKHYTSESVDSSSKLFVPICDQCFIEKRLLENNPSGARRIERQRNDHLRRCNATNAVLRQFAFSKHSGQCKWPLGSVPISQFTGHIRNVQARHEKAEKQWKEMTSRLGNESNLKPSELQRVRTKELERLLVCIEDAEGAMDRHNMILFLQNDTNRPHPVGFEPPRRNIFDPEDDPVYIDAYHESAAQVPKSAKKSSKSMRASQPVKPPGDVPDKDVKLPSDHRQNCVRQGCNRKSRFDSIFCSDSCGVSTLEADLLKTLKYASKLHPSALRS</sequence>
<feature type="region of interest" description="Disordered" evidence="1">
    <location>
        <begin position="240"/>
        <end position="260"/>
    </location>
</feature>
<feature type="compositionally biased region" description="Basic residues" evidence="1">
    <location>
        <begin position="25"/>
        <end position="36"/>
    </location>
</feature>
<accession>A0ABD3M6H0</accession>
<proteinExistence type="predicted"/>
<feature type="region of interest" description="Disordered" evidence="1">
    <location>
        <begin position="1"/>
        <end position="43"/>
    </location>
</feature>
<feature type="region of interest" description="Disordered" evidence="1">
    <location>
        <begin position="374"/>
        <end position="402"/>
    </location>
</feature>